<gene>
    <name evidence="2" type="ORF">MYCIT1_LOCUS32678</name>
</gene>
<organism evidence="2 3">
    <name type="scientific">Mycena citricolor</name>
    <dbReference type="NCBI Taxonomy" id="2018698"/>
    <lineage>
        <taxon>Eukaryota</taxon>
        <taxon>Fungi</taxon>
        <taxon>Dikarya</taxon>
        <taxon>Basidiomycota</taxon>
        <taxon>Agaricomycotina</taxon>
        <taxon>Agaricomycetes</taxon>
        <taxon>Agaricomycetidae</taxon>
        <taxon>Agaricales</taxon>
        <taxon>Marasmiineae</taxon>
        <taxon>Mycenaceae</taxon>
        <taxon>Mycena</taxon>
    </lineage>
</organism>
<accession>A0AAD2HTC6</accession>
<proteinExistence type="predicted"/>
<feature type="compositionally biased region" description="Low complexity" evidence="1">
    <location>
        <begin position="329"/>
        <end position="348"/>
    </location>
</feature>
<evidence type="ECO:0000313" key="3">
    <source>
        <dbReference type="Proteomes" id="UP001295794"/>
    </source>
</evidence>
<evidence type="ECO:0008006" key="4">
    <source>
        <dbReference type="Google" id="ProtNLM"/>
    </source>
</evidence>
<feature type="compositionally biased region" description="Low complexity" evidence="1">
    <location>
        <begin position="239"/>
        <end position="255"/>
    </location>
</feature>
<evidence type="ECO:0000256" key="1">
    <source>
        <dbReference type="SAM" id="MobiDB-lite"/>
    </source>
</evidence>
<reference evidence="2" key="1">
    <citation type="submission" date="2023-11" db="EMBL/GenBank/DDBJ databases">
        <authorList>
            <person name="De Vega J J."/>
            <person name="De Vega J J."/>
        </authorList>
    </citation>
    <scope>NUCLEOTIDE SEQUENCE</scope>
</reference>
<keyword evidence="3" id="KW-1185">Reference proteome</keyword>
<feature type="compositionally biased region" description="Polar residues" evidence="1">
    <location>
        <begin position="349"/>
        <end position="368"/>
    </location>
</feature>
<feature type="region of interest" description="Disordered" evidence="1">
    <location>
        <begin position="236"/>
        <end position="272"/>
    </location>
</feature>
<evidence type="ECO:0000313" key="2">
    <source>
        <dbReference type="EMBL" id="CAK5281505.1"/>
    </source>
</evidence>
<feature type="region of interest" description="Disordered" evidence="1">
    <location>
        <begin position="309"/>
        <end position="369"/>
    </location>
</feature>
<name>A0AAD2HTC6_9AGAR</name>
<dbReference type="EMBL" id="CAVNYO010000444">
    <property type="protein sequence ID" value="CAK5281505.1"/>
    <property type="molecule type" value="Genomic_DNA"/>
</dbReference>
<dbReference type="AlphaFoldDB" id="A0AAD2HTC6"/>
<comment type="caution">
    <text evidence="2">The sequence shown here is derived from an EMBL/GenBank/DDBJ whole genome shotgun (WGS) entry which is preliminary data.</text>
</comment>
<protein>
    <recommendedName>
        <fullName evidence="4">Telomere replication protein EST3</fullName>
    </recommendedName>
</protein>
<dbReference type="Proteomes" id="UP001295794">
    <property type="component" value="Unassembled WGS sequence"/>
</dbReference>
<sequence>MSPENQWLKNYLLEIAESYGANSFAAPRHEKGKRVRVSEFLTLDSENKNATVWAHVHDEELGIPIKFSKESVALCAQSGRRLTATRNPLLTIKAFKPFCARIPLGRDGGMSIESRVALECGFVSVADSLGGAPSAFQPIESIEPLRAWQRGLREDGGAGNILKERKKTNERTTNLGLIKRPPNAEPGALDLSKKRGDSMKNYNEIWREENEDIVSWMRPQVKSADMFSVAAEDARALGSSPSPSQQYSVPSSPISNWSLSDHERASPFPDAPAHFVPSSSLSKDASYLSAPTPAQRPVTDHTLILRRVARPPSPLPVGLGPSEVLVPDSDASQSQSQSQSQLPSQSRSYPESQPCSQNQPQPKSQLPASPQFPIAAGLVEVEMIDADDARTQESLFGHLSEEKLRKQDDDPGINMARSSTSTFLVSFDALTKTAATIGWEQLYTVYARI</sequence>